<name>A0ACB8BB37_9AGAM</name>
<evidence type="ECO:0000313" key="2">
    <source>
        <dbReference type="Proteomes" id="UP000790709"/>
    </source>
</evidence>
<reference evidence="1" key="1">
    <citation type="journal article" date="2021" name="New Phytol.">
        <title>Evolutionary innovations through gain and loss of genes in the ectomycorrhizal Boletales.</title>
        <authorList>
            <person name="Wu G."/>
            <person name="Miyauchi S."/>
            <person name="Morin E."/>
            <person name="Kuo A."/>
            <person name="Drula E."/>
            <person name="Varga T."/>
            <person name="Kohler A."/>
            <person name="Feng B."/>
            <person name="Cao Y."/>
            <person name="Lipzen A."/>
            <person name="Daum C."/>
            <person name="Hundley H."/>
            <person name="Pangilinan J."/>
            <person name="Johnson J."/>
            <person name="Barry K."/>
            <person name="LaButti K."/>
            <person name="Ng V."/>
            <person name="Ahrendt S."/>
            <person name="Min B."/>
            <person name="Choi I.G."/>
            <person name="Park H."/>
            <person name="Plett J.M."/>
            <person name="Magnuson J."/>
            <person name="Spatafora J.W."/>
            <person name="Nagy L.G."/>
            <person name="Henrissat B."/>
            <person name="Grigoriev I.V."/>
            <person name="Yang Z.L."/>
            <person name="Xu J."/>
            <person name="Martin F.M."/>
        </authorList>
    </citation>
    <scope>NUCLEOTIDE SEQUENCE</scope>
    <source>
        <strain evidence="1">KUC20120723A-06</strain>
    </source>
</reference>
<sequence length="627" mass="69001">MCSISDPLCADVTAASAPSTVAQAQLKIDNELEVLGNRVRALRTRRNAISRISSLPDELLAAVFMHYASRLYAEYCRLQDSLYMPQPLQWIKVTHVCRHWRRVALSYPTLWSLLVPQRSRWCEEMLARSKMAALVIDTDLTYMTPKAVSGVEKALGHIGRVEELRLVSSKETMEKLLAPLVTTPAPLLKALSLENTRHTHMRIDNYSLSETLFGGRAPHLRKLELFKCDLVWSSRILDGLTHLDISHLTSSARPTMVQLIAALRRAPALKALSFDDALPLLPVTTTSISTITQDSPVILPVLASLRLVGTVVECAYLLAHLTIPINASLSLNCEAPFALGHDFSSLFPYISRLGGDSNGLSSSSGSAPFRSLTLRGGPHNESSSIFIQCSSSMQPPLTDYLSATPIPDADLWNNGSQLSLGLSWEGGDSTPEVISSVCGALPLSNLRKVHIYGPFELPERVWLDGFRGASELQELSLRSTSIGGLVEVLSLDAPQAPADTVVFAPTLTTITLSDIALDKADAPAIWRFRRVDPRDLRDALVVRANQGISIQKLVIKQCRNITNDDARLLEEVVADLNWDTVELYDGDSEDEESEDEDDYSDIYDYHNGGFLLGYGNPYGLADDMDFL</sequence>
<accession>A0ACB8BB37</accession>
<proteinExistence type="predicted"/>
<dbReference type="EMBL" id="MU266484">
    <property type="protein sequence ID" value="KAH7922443.1"/>
    <property type="molecule type" value="Genomic_DNA"/>
</dbReference>
<dbReference type="Proteomes" id="UP000790709">
    <property type="component" value="Unassembled WGS sequence"/>
</dbReference>
<comment type="caution">
    <text evidence="1">The sequence shown here is derived from an EMBL/GenBank/DDBJ whole genome shotgun (WGS) entry which is preliminary data.</text>
</comment>
<organism evidence="1 2">
    <name type="scientific">Leucogyrophana mollusca</name>
    <dbReference type="NCBI Taxonomy" id="85980"/>
    <lineage>
        <taxon>Eukaryota</taxon>
        <taxon>Fungi</taxon>
        <taxon>Dikarya</taxon>
        <taxon>Basidiomycota</taxon>
        <taxon>Agaricomycotina</taxon>
        <taxon>Agaricomycetes</taxon>
        <taxon>Agaricomycetidae</taxon>
        <taxon>Boletales</taxon>
        <taxon>Boletales incertae sedis</taxon>
        <taxon>Leucogyrophana</taxon>
    </lineage>
</organism>
<protein>
    <submittedName>
        <fullName evidence="1">Uncharacterized protein</fullName>
    </submittedName>
</protein>
<evidence type="ECO:0000313" key="1">
    <source>
        <dbReference type="EMBL" id="KAH7922443.1"/>
    </source>
</evidence>
<gene>
    <name evidence="1" type="ORF">BV22DRAFT_1121467</name>
</gene>
<keyword evidence="2" id="KW-1185">Reference proteome</keyword>